<sequence>MPNERIATIANAKPHREKEAAAYPAAPRHHAVSPDSQAPLLTNTWYSTSDLAACLRVDASTLRRWRTAQPPQGPPFVTVSERVVMYSALDVEEWLRRRRTVPAKGPSGR</sequence>
<organism evidence="3 4">
    <name type="scientific">Streptomyces incanus</name>
    <dbReference type="NCBI Taxonomy" id="887453"/>
    <lineage>
        <taxon>Bacteria</taxon>
        <taxon>Bacillati</taxon>
        <taxon>Actinomycetota</taxon>
        <taxon>Actinomycetes</taxon>
        <taxon>Kitasatosporales</taxon>
        <taxon>Streptomycetaceae</taxon>
        <taxon>Streptomyces</taxon>
    </lineage>
</organism>
<evidence type="ECO:0000313" key="3">
    <source>
        <dbReference type="EMBL" id="MFC5670754.1"/>
    </source>
</evidence>
<evidence type="ECO:0000313" key="4">
    <source>
        <dbReference type="Proteomes" id="UP001596183"/>
    </source>
</evidence>
<comment type="caution">
    <text evidence="3">The sequence shown here is derived from an EMBL/GenBank/DDBJ whole genome shotgun (WGS) entry which is preliminary data.</text>
</comment>
<dbReference type="RefSeq" id="WP_381209591.1">
    <property type="nucleotide sequence ID" value="NZ_JBHSPC010000030.1"/>
</dbReference>
<proteinExistence type="predicted"/>
<evidence type="ECO:0000259" key="2">
    <source>
        <dbReference type="Pfam" id="PF12728"/>
    </source>
</evidence>
<keyword evidence="4" id="KW-1185">Reference proteome</keyword>
<feature type="domain" description="Helix-turn-helix" evidence="2">
    <location>
        <begin position="45"/>
        <end position="99"/>
    </location>
</feature>
<dbReference type="Pfam" id="PF12728">
    <property type="entry name" value="HTH_17"/>
    <property type="match status" value="1"/>
</dbReference>
<evidence type="ECO:0000256" key="1">
    <source>
        <dbReference type="SAM" id="MobiDB-lite"/>
    </source>
</evidence>
<gene>
    <name evidence="3" type="ORF">ACFP2V_11710</name>
</gene>
<name>A0ABW0XP08_9ACTN</name>
<dbReference type="InterPro" id="IPR041657">
    <property type="entry name" value="HTH_17"/>
</dbReference>
<dbReference type="EMBL" id="JBHSPC010000030">
    <property type="protein sequence ID" value="MFC5670754.1"/>
    <property type="molecule type" value="Genomic_DNA"/>
</dbReference>
<reference evidence="4" key="1">
    <citation type="journal article" date="2019" name="Int. J. Syst. Evol. Microbiol.">
        <title>The Global Catalogue of Microorganisms (GCM) 10K type strain sequencing project: providing services to taxonomists for standard genome sequencing and annotation.</title>
        <authorList>
            <consortium name="The Broad Institute Genomics Platform"/>
            <consortium name="The Broad Institute Genome Sequencing Center for Infectious Disease"/>
            <person name="Wu L."/>
            <person name="Ma J."/>
        </authorList>
    </citation>
    <scope>NUCLEOTIDE SEQUENCE [LARGE SCALE GENOMIC DNA]</scope>
    <source>
        <strain evidence="4">JCM 13852</strain>
    </source>
</reference>
<dbReference type="InterPro" id="IPR009061">
    <property type="entry name" value="DNA-bd_dom_put_sf"/>
</dbReference>
<accession>A0ABW0XP08</accession>
<dbReference type="Proteomes" id="UP001596183">
    <property type="component" value="Unassembled WGS sequence"/>
</dbReference>
<feature type="region of interest" description="Disordered" evidence="1">
    <location>
        <begin position="1"/>
        <end position="37"/>
    </location>
</feature>
<dbReference type="SUPFAM" id="SSF46955">
    <property type="entry name" value="Putative DNA-binding domain"/>
    <property type="match status" value="1"/>
</dbReference>
<protein>
    <submittedName>
        <fullName evidence="3">Helix-turn-helix domain-containing protein</fullName>
    </submittedName>
</protein>